<dbReference type="EMBL" id="BAABLO010000011">
    <property type="protein sequence ID" value="GAA4727521.1"/>
    <property type="molecule type" value="Genomic_DNA"/>
</dbReference>
<comment type="caution">
    <text evidence="2">The sequence shown here is derived from an EMBL/GenBank/DDBJ whole genome shotgun (WGS) entry which is preliminary data.</text>
</comment>
<dbReference type="Proteomes" id="UP001500556">
    <property type="component" value="Unassembled WGS sequence"/>
</dbReference>
<evidence type="ECO:0000256" key="1">
    <source>
        <dbReference type="SAM" id="MobiDB-lite"/>
    </source>
</evidence>
<sequence length="372" mass="40266">MDGVEGGHPASEVQHQEHRDAPPRPAPPGSREVPEQGTRGDTRGVVAVGPGVEGEAAGQDQERNPGDPPPSQGGDPECRAHECLHRPVPRWGAGRRHVQHAQAGQGGVDDRVVERTDRPGVGEEERQPPCGDPGDGDPGTSGPGAAGRERQEDHPQRQRPRLGVHRGGDGEAGPHRTPRLHQRQGRQPERQRQDVVEVDRVHRCVQPHRDEARSGNHELAARHRCDRPVAEGHGPRRDASHERDDADTQTGAEELGGQQGVPVREPAQAPCRGQGQRADLQDGVLGVDVQARLRTVVDVPEHAAAKDEEVPGRAALPERRREPERTPQCNGHGSQGRPGQASRTACPGSRPSGPGPRGRAEHRHLRTLRRRC</sequence>
<protein>
    <submittedName>
        <fullName evidence="2">Uncharacterized protein</fullName>
    </submittedName>
</protein>
<feature type="compositionally biased region" description="Low complexity" evidence="1">
    <location>
        <begin position="44"/>
        <end position="58"/>
    </location>
</feature>
<proteinExistence type="predicted"/>
<feature type="compositionally biased region" description="Basic and acidic residues" evidence="1">
    <location>
        <begin position="147"/>
        <end position="156"/>
    </location>
</feature>
<feature type="region of interest" description="Disordered" evidence="1">
    <location>
        <begin position="298"/>
        <end position="372"/>
    </location>
</feature>
<name>A0ABP8YI07_9MICO</name>
<feature type="region of interest" description="Disordered" evidence="1">
    <location>
        <begin position="1"/>
        <end position="283"/>
    </location>
</feature>
<feature type="compositionally biased region" description="Basic residues" evidence="1">
    <location>
        <begin position="360"/>
        <end position="372"/>
    </location>
</feature>
<feature type="compositionally biased region" description="Gly residues" evidence="1">
    <location>
        <begin position="136"/>
        <end position="145"/>
    </location>
</feature>
<gene>
    <name evidence="2" type="ORF">GCM10025782_27720</name>
</gene>
<organism evidence="2 3">
    <name type="scientific">Pedococcus ginsenosidimutans</name>
    <dbReference type="NCBI Taxonomy" id="490570"/>
    <lineage>
        <taxon>Bacteria</taxon>
        <taxon>Bacillati</taxon>
        <taxon>Actinomycetota</taxon>
        <taxon>Actinomycetes</taxon>
        <taxon>Micrococcales</taxon>
        <taxon>Intrasporangiaceae</taxon>
        <taxon>Pedococcus</taxon>
    </lineage>
</organism>
<feature type="compositionally biased region" description="Basic and acidic residues" evidence="1">
    <location>
        <begin position="32"/>
        <end position="42"/>
    </location>
</feature>
<evidence type="ECO:0000313" key="3">
    <source>
        <dbReference type="Proteomes" id="UP001500556"/>
    </source>
</evidence>
<feature type="compositionally biased region" description="Basic and acidic residues" evidence="1">
    <location>
        <begin position="299"/>
        <end position="325"/>
    </location>
</feature>
<reference evidence="3" key="1">
    <citation type="journal article" date="2019" name="Int. J. Syst. Evol. Microbiol.">
        <title>The Global Catalogue of Microorganisms (GCM) 10K type strain sequencing project: providing services to taxonomists for standard genome sequencing and annotation.</title>
        <authorList>
            <consortium name="The Broad Institute Genomics Platform"/>
            <consortium name="The Broad Institute Genome Sequencing Center for Infectious Disease"/>
            <person name="Wu L."/>
            <person name="Ma J."/>
        </authorList>
    </citation>
    <scope>NUCLEOTIDE SEQUENCE [LARGE SCALE GENOMIC DNA]</scope>
    <source>
        <strain evidence="3">JCM 18961</strain>
    </source>
</reference>
<accession>A0ABP8YI07</accession>
<feature type="compositionally biased region" description="Basic and acidic residues" evidence="1">
    <location>
        <begin position="186"/>
        <end position="246"/>
    </location>
</feature>
<keyword evidence="3" id="KW-1185">Reference proteome</keyword>
<feature type="compositionally biased region" description="Basic and acidic residues" evidence="1">
    <location>
        <begin position="76"/>
        <end position="85"/>
    </location>
</feature>
<feature type="compositionally biased region" description="Basic and acidic residues" evidence="1">
    <location>
        <begin position="108"/>
        <end position="127"/>
    </location>
</feature>
<evidence type="ECO:0000313" key="2">
    <source>
        <dbReference type="EMBL" id="GAA4727521.1"/>
    </source>
</evidence>